<protein>
    <submittedName>
        <fullName evidence="1">Uncharacterized protein</fullName>
    </submittedName>
</protein>
<sequence>MTHQNRNRVTVSTNPADIDAMLMQRKFNGDINLKIVGTVTRGTGETGLLVQSTITNQYWLWDGAYSSLDERKVNAAMGKVVSKKHGMMGQQNAKKENPADAMLRVRVRTDDKSAWIVASKKKGGLSAWVIETLNKAAKEDALKNPPP</sequence>
<evidence type="ECO:0000313" key="1">
    <source>
        <dbReference type="EMBL" id="AXF86771.1"/>
    </source>
</evidence>
<proteinExistence type="predicted"/>
<accession>A0A345DEI3</accession>
<dbReference type="RefSeq" id="WP_114563813.1">
    <property type="nucleotide sequence ID" value="NZ_CP031124.1"/>
</dbReference>
<keyword evidence="2" id="KW-1185">Reference proteome</keyword>
<dbReference type="Proteomes" id="UP000252182">
    <property type="component" value="Chromosome"/>
</dbReference>
<evidence type="ECO:0000313" key="2">
    <source>
        <dbReference type="Proteomes" id="UP000252182"/>
    </source>
</evidence>
<organism evidence="1 2">
    <name type="scientific">Ephemeroptericola cinctiostellae</name>
    <dbReference type="NCBI Taxonomy" id="2268024"/>
    <lineage>
        <taxon>Bacteria</taxon>
        <taxon>Pseudomonadati</taxon>
        <taxon>Pseudomonadota</taxon>
        <taxon>Betaproteobacteria</taxon>
        <taxon>Burkholderiales</taxon>
        <taxon>Burkholderiaceae</taxon>
        <taxon>Ephemeroptericola</taxon>
    </lineage>
</organism>
<reference evidence="2" key="1">
    <citation type="submission" date="2018-07" db="EMBL/GenBank/DDBJ databases">
        <authorList>
            <person name="Kim H."/>
        </authorList>
    </citation>
    <scope>NUCLEOTIDE SEQUENCE [LARGE SCALE GENOMIC DNA]</scope>
    <source>
        <strain evidence="2">F02</strain>
    </source>
</reference>
<dbReference type="EMBL" id="CP031124">
    <property type="protein sequence ID" value="AXF86771.1"/>
    <property type="molecule type" value="Genomic_DNA"/>
</dbReference>
<dbReference type="KEGG" id="hyf:DTO96_102527"/>
<gene>
    <name evidence="1" type="ORF">DTO96_102527</name>
</gene>
<dbReference type="AlphaFoldDB" id="A0A345DEI3"/>
<name>A0A345DEI3_9BURK</name>